<dbReference type="InterPro" id="IPR050185">
    <property type="entry name" value="Ub_carboxyl-term_hydrolase"/>
</dbReference>
<proteinExistence type="predicted"/>
<keyword evidence="3" id="KW-0862">Zinc</keyword>
<dbReference type="PROSITE" id="PS50271">
    <property type="entry name" value="ZF_UBP"/>
    <property type="match status" value="1"/>
</dbReference>
<accession>A0A1G4K379</accession>
<evidence type="ECO:0000256" key="3">
    <source>
        <dbReference type="ARBA" id="ARBA00022833"/>
    </source>
</evidence>
<keyword evidence="2 4" id="KW-0863">Zinc-finger</keyword>
<feature type="domain" description="USP" evidence="6">
    <location>
        <begin position="149"/>
        <end position="470"/>
    </location>
</feature>
<dbReference type="SMART" id="SM00290">
    <property type="entry name" value="ZnF_UBP"/>
    <property type="match status" value="1"/>
</dbReference>
<dbReference type="AlphaFoldDB" id="A0A1G4K379"/>
<dbReference type="GO" id="GO:0004843">
    <property type="term" value="F:cysteine-type deubiquitinase activity"/>
    <property type="evidence" value="ECO:0007669"/>
    <property type="project" value="InterPro"/>
</dbReference>
<feature type="region of interest" description="Disordered" evidence="5">
    <location>
        <begin position="409"/>
        <end position="429"/>
    </location>
</feature>
<dbReference type="Proteomes" id="UP000191024">
    <property type="component" value="Chromosome F"/>
</dbReference>
<name>A0A1G4K379_9SACH</name>
<keyword evidence="9" id="KW-1185">Reference proteome</keyword>
<evidence type="ECO:0000259" key="6">
    <source>
        <dbReference type="PROSITE" id="PS50235"/>
    </source>
</evidence>
<evidence type="ECO:0000259" key="7">
    <source>
        <dbReference type="PROSITE" id="PS50271"/>
    </source>
</evidence>
<dbReference type="PROSITE" id="PS50235">
    <property type="entry name" value="USP_3"/>
    <property type="match status" value="1"/>
</dbReference>
<feature type="domain" description="UBP-type" evidence="7">
    <location>
        <begin position="27"/>
        <end position="127"/>
    </location>
</feature>
<dbReference type="EMBL" id="LT598467">
    <property type="protein sequence ID" value="SCU98113.1"/>
    <property type="molecule type" value="Genomic_DNA"/>
</dbReference>
<dbReference type="OrthoDB" id="10263353at2759"/>
<feature type="compositionally biased region" description="Acidic residues" evidence="5">
    <location>
        <begin position="416"/>
        <end position="427"/>
    </location>
</feature>
<dbReference type="InterPro" id="IPR001607">
    <property type="entry name" value="Znf_UBP"/>
</dbReference>
<evidence type="ECO:0000256" key="1">
    <source>
        <dbReference type="ARBA" id="ARBA00022723"/>
    </source>
</evidence>
<evidence type="ECO:0000313" key="8">
    <source>
        <dbReference type="EMBL" id="SCU98113.1"/>
    </source>
</evidence>
<dbReference type="InterPro" id="IPR013083">
    <property type="entry name" value="Znf_RING/FYVE/PHD"/>
</dbReference>
<dbReference type="Pfam" id="PF00443">
    <property type="entry name" value="UCH"/>
    <property type="match status" value="1"/>
</dbReference>
<dbReference type="GO" id="GO:0008270">
    <property type="term" value="F:zinc ion binding"/>
    <property type="evidence" value="ECO:0007669"/>
    <property type="project" value="UniProtKB-KW"/>
</dbReference>
<dbReference type="Pfam" id="PF02148">
    <property type="entry name" value="zf-UBP"/>
    <property type="match status" value="1"/>
</dbReference>
<dbReference type="SUPFAM" id="SSF54001">
    <property type="entry name" value="Cysteine proteinases"/>
    <property type="match status" value="1"/>
</dbReference>
<organism evidence="8 9">
    <name type="scientific">Lachancea mirantina</name>
    <dbReference type="NCBI Taxonomy" id="1230905"/>
    <lineage>
        <taxon>Eukaryota</taxon>
        <taxon>Fungi</taxon>
        <taxon>Dikarya</taxon>
        <taxon>Ascomycota</taxon>
        <taxon>Saccharomycotina</taxon>
        <taxon>Saccharomycetes</taxon>
        <taxon>Saccharomycetales</taxon>
        <taxon>Saccharomycetaceae</taxon>
        <taxon>Lachancea</taxon>
    </lineage>
</organism>
<dbReference type="SUPFAM" id="SSF57850">
    <property type="entry name" value="RING/U-box"/>
    <property type="match status" value="1"/>
</dbReference>
<dbReference type="PANTHER" id="PTHR21646">
    <property type="entry name" value="UBIQUITIN CARBOXYL-TERMINAL HYDROLASE"/>
    <property type="match status" value="1"/>
</dbReference>
<evidence type="ECO:0000256" key="2">
    <source>
        <dbReference type="ARBA" id="ARBA00022771"/>
    </source>
</evidence>
<dbReference type="PANTHER" id="PTHR21646:SF16">
    <property type="entry name" value="U4_U6.U5 TRI-SNRNP-ASSOCIATED PROTEIN 2"/>
    <property type="match status" value="1"/>
</dbReference>
<dbReference type="Gene3D" id="3.30.40.10">
    <property type="entry name" value="Zinc/RING finger domain, C3HC4 (zinc finger)"/>
    <property type="match status" value="1"/>
</dbReference>
<dbReference type="InterPro" id="IPR038765">
    <property type="entry name" value="Papain-like_cys_pep_sf"/>
</dbReference>
<dbReference type="STRING" id="1230905.A0A1G4K379"/>
<keyword evidence="1" id="KW-0479">Metal-binding</keyword>
<evidence type="ECO:0000256" key="4">
    <source>
        <dbReference type="PROSITE-ProRule" id="PRU00502"/>
    </source>
</evidence>
<dbReference type="Gene3D" id="3.90.70.10">
    <property type="entry name" value="Cysteine proteinases"/>
    <property type="match status" value="1"/>
</dbReference>
<dbReference type="InterPro" id="IPR028889">
    <property type="entry name" value="USP"/>
</dbReference>
<gene>
    <name evidence="8" type="ORF">LAMI_0F13080G</name>
</gene>
<evidence type="ECO:0000256" key="5">
    <source>
        <dbReference type="SAM" id="MobiDB-lite"/>
    </source>
</evidence>
<dbReference type="InterPro" id="IPR001394">
    <property type="entry name" value="Peptidase_C19_UCH"/>
</dbReference>
<reference evidence="9" key="1">
    <citation type="submission" date="2016-03" db="EMBL/GenBank/DDBJ databases">
        <authorList>
            <person name="Devillers H."/>
        </authorList>
    </citation>
    <scope>NUCLEOTIDE SEQUENCE [LARGE SCALE GENOMIC DNA]</scope>
</reference>
<protein>
    <submittedName>
        <fullName evidence="8">LAMI_0F13080g1_1</fullName>
    </submittedName>
</protein>
<sequence length="470" mass="54937">MTSIKRSLEDDSQGKTDLVDHRTYKRQRRRYLDTINLRNLDFDVEKTCSITLSPLNVYCCLVCGRYLQGRSSNTVAFRHSIEEGHHIFVSMATRAFYALPENHEIAQESAHVLKKIDQLIRPSYTQRDIEQYPLKCYDLNDHAFQNGFVGLNNSACPSYVNAILLVLSHIPQVRNVFLLKGTESFELDLIKKIALMVKKIWSPHLLRAHVSPFEISQQLSLESKKIQTVNRIKNPHDFLIWIIHYITSNIPNNELSETLVRDCRGVVEIKTKKIKDVGRDSSRDTKFTEFDGKESSRKTTFWNLSLDLPLMSFLNYENNANDLPQVKLETLLEKFLGQKDVRAADRVSRYKLLEYPKILFILFNRFTKGAKLPIKERNRTIVEFQPELKLDGFTYRLIGNIAHETMSRQKRGEVNQVDEADEVDEESEWKTQLLEPRSQEWFEFGDKEVKPKEKQLLFLSETFVQVWQRS</sequence>
<evidence type="ECO:0000313" key="9">
    <source>
        <dbReference type="Proteomes" id="UP000191024"/>
    </source>
</evidence>
<dbReference type="GO" id="GO:0016579">
    <property type="term" value="P:protein deubiquitination"/>
    <property type="evidence" value="ECO:0007669"/>
    <property type="project" value="InterPro"/>
</dbReference>